<evidence type="ECO:0000313" key="3">
    <source>
        <dbReference type="Proteomes" id="UP000767947"/>
    </source>
</evidence>
<keyword evidence="3" id="KW-1185">Reference proteome</keyword>
<proteinExistence type="predicted"/>
<evidence type="ECO:0000256" key="1">
    <source>
        <dbReference type="SAM" id="SignalP"/>
    </source>
</evidence>
<comment type="caution">
    <text evidence="2">The sequence shown here is derived from an EMBL/GenBank/DDBJ whole genome shotgun (WGS) entry which is preliminary data.</text>
</comment>
<accession>A0ABX1QUA8</accession>
<gene>
    <name evidence="2" type="ORF">G6042_06505</name>
</gene>
<sequence length="201" mass="23312">MKTITLLVASVLMTTTIVNATEVTFTSTENRMRYNFDEPISFIERGIEFYVFANGEFDFNTRPEDSQGDYFYRTAGKRATTARKPVNVNYGTRIEHDSFGRVRRIGNTFINYDNNDRVSRIGTVYMRYNRFGLTQIGGMKINYSNRGQIVSMYGNIKGTRNQGFVYTSYSSNNDYASNYPVDNDYYYYRTDGTKAKIEDKK</sequence>
<dbReference type="Proteomes" id="UP000767947">
    <property type="component" value="Unassembled WGS sequence"/>
</dbReference>
<dbReference type="EMBL" id="JAAMPT010000204">
    <property type="protein sequence ID" value="NMH24918.1"/>
    <property type="molecule type" value="Genomic_DNA"/>
</dbReference>
<evidence type="ECO:0000313" key="2">
    <source>
        <dbReference type="EMBL" id="NMH24918.1"/>
    </source>
</evidence>
<feature type="chain" id="PRO_5047465503" evidence="1">
    <location>
        <begin position="21"/>
        <end position="201"/>
    </location>
</feature>
<feature type="signal peptide" evidence="1">
    <location>
        <begin position="1"/>
        <end position="20"/>
    </location>
</feature>
<keyword evidence="1" id="KW-0732">Signal</keyword>
<reference evidence="2 3" key="1">
    <citation type="submission" date="2020-02" db="EMBL/GenBank/DDBJ databases">
        <title>Flavobacterium sp. genome.</title>
        <authorList>
            <person name="Jung H.S."/>
            <person name="Baek J.H."/>
            <person name="Jeon C.O."/>
        </authorList>
    </citation>
    <scope>NUCLEOTIDE SEQUENCE [LARGE SCALE GENOMIC DNA]</scope>
    <source>
        <strain evidence="2 3">SE-s27</strain>
    </source>
</reference>
<name>A0ABX1QUA8_9FLAO</name>
<protein>
    <submittedName>
        <fullName evidence="2">Uncharacterized protein</fullName>
    </submittedName>
</protein>
<organism evidence="2 3">
    <name type="scientific">Flavobacterium solisilvae</name>
    <dbReference type="NCBI Taxonomy" id="1852019"/>
    <lineage>
        <taxon>Bacteria</taxon>
        <taxon>Pseudomonadati</taxon>
        <taxon>Bacteroidota</taxon>
        <taxon>Flavobacteriia</taxon>
        <taxon>Flavobacteriales</taxon>
        <taxon>Flavobacteriaceae</taxon>
        <taxon>Flavobacterium</taxon>
    </lineage>
</organism>
<dbReference type="RefSeq" id="WP_169523494.1">
    <property type="nucleotide sequence ID" value="NZ_JAAMPT010000204.1"/>
</dbReference>